<comment type="caution">
    <text evidence="2">The sequence shown here is derived from an EMBL/GenBank/DDBJ whole genome shotgun (WGS) entry which is preliminary data.</text>
</comment>
<dbReference type="Proteomes" id="UP001610411">
    <property type="component" value="Unassembled WGS sequence"/>
</dbReference>
<evidence type="ECO:0000256" key="1">
    <source>
        <dbReference type="SAM" id="MobiDB-lite"/>
    </source>
</evidence>
<feature type="non-terminal residue" evidence="2">
    <location>
        <position position="88"/>
    </location>
</feature>
<organism evidence="2 3">
    <name type="scientific">Daubentonia madagascariensis</name>
    <name type="common">Aye-aye</name>
    <name type="synonym">Sciurus madagascariensis</name>
    <dbReference type="NCBI Taxonomy" id="31869"/>
    <lineage>
        <taxon>Eukaryota</taxon>
        <taxon>Metazoa</taxon>
        <taxon>Chordata</taxon>
        <taxon>Craniata</taxon>
        <taxon>Vertebrata</taxon>
        <taxon>Euteleostomi</taxon>
        <taxon>Mammalia</taxon>
        <taxon>Eutheria</taxon>
        <taxon>Euarchontoglires</taxon>
        <taxon>Primates</taxon>
        <taxon>Strepsirrhini</taxon>
        <taxon>Chiromyiformes</taxon>
        <taxon>Daubentoniidae</taxon>
        <taxon>Daubentonia</taxon>
    </lineage>
</organism>
<evidence type="ECO:0000313" key="3">
    <source>
        <dbReference type="Proteomes" id="UP001610411"/>
    </source>
</evidence>
<accession>A0ABD2E4M1</accession>
<protein>
    <submittedName>
        <fullName evidence="2">Prostamide/prostaglandin F synthase isoform a</fullName>
    </submittedName>
</protein>
<evidence type="ECO:0000313" key="2">
    <source>
        <dbReference type="EMBL" id="KAL2773461.1"/>
    </source>
</evidence>
<proteinExistence type="predicted"/>
<dbReference type="EMBL" id="JBFSEQ010000007">
    <property type="protein sequence ID" value="KAL2773461.1"/>
    <property type="molecule type" value="Genomic_DNA"/>
</dbReference>
<keyword evidence="3" id="KW-1185">Reference proteome</keyword>
<sequence>MSAVDLGRVGTCVLKHAVTGEAVGLRSLWRERRAWWPGCGASAAWCVAGSPGPRQPPGAPRPARGAPGGRGARSPGPAGVPGRRLLRW</sequence>
<reference evidence="2 3" key="1">
    <citation type="journal article" date="2024" name="G3 (Bethesda)">
        <title>A hybrid genome assembly of the endangered aye-aye (Daubentonia madagascariensis).</title>
        <authorList>
            <person name="Versoza C.J."/>
            <person name="Pfeifer S.P."/>
        </authorList>
    </citation>
    <scope>NUCLEOTIDE SEQUENCE [LARGE SCALE GENOMIC DNA]</scope>
    <source>
        <strain evidence="2">6821</strain>
    </source>
</reference>
<feature type="compositionally biased region" description="Low complexity" evidence="1">
    <location>
        <begin position="72"/>
        <end position="88"/>
    </location>
</feature>
<feature type="region of interest" description="Disordered" evidence="1">
    <location>
        <begin position="50"/>
        <end position="88"/>
    </location>
</feature>
<name>A0ABD2E4M1_DAUMA</name>
<dbReference type="AlphaFoldDB" id="A0ABD2E4M1"/>
<gene>
    <name evidence="2" type="ORF">WCI35_021687</name>
</gene>